<sequence>MAMSGSTRTSDSAQRTHLHSSVLSHLTNQLAVLKALRQRSKDQHRSQIFYRRIAEIIRLSKLVQGVAERIREDGDSASSRRDRNLLRKFVMTLIKAAQSVQQQIELRHFLPLQMALLGIYARLFILTAHIAAVLGISQNELIGVIDGNDVAARELLASAGDSTEVMDLATEADFGQKVSRTNAEIAVKSIDDQRVEPAKTAPPPERTISPSTENSALTKRAGETPMPKQKKKKRAKRDAMDEIFG</sequence>
<accession>A0A1Y1UVL6</accession>
<protein>
    <recommendedName>
        <fullName evidence="4">Nucleolus and neural progenitor protein-like N-terminal domain-containing protein</fullName>
    </recommendedName>
</protein>
<dbReference type="OrthoDB" id="2565171at2759"/>
<dbReference type="PANTHER" id="PTHR37792:SF1">
    <property type="entry name" value="RIBONUCLEASE MRP PROTEIN SUBUNIT RMP1"/>
    <property type="match status" value="1"/>
</dbReference>
<dbReference type="AlphaFoldDB" id="A0A1Y1UVL6"/>
<proteinExistence type="predicted"/>
<evidence type="ECO:0008006" key="4">
    <source>
        <dbReference type="Google" id="ProtNLM"/>
    </source>
</evidence>
<name>A0A1Y1UVL6_9TREE</name>
<organism evidence="2 3">
    <name type="scientific">Kockovaella imperatae</name>
    <dbReference type="NCBI Taxonomy" id="4999"/>
    <lineage>
        <taxon>Eukaryota</taxon>
        <taxon>Fungi</taxon>
        <taxon>Dikarya</taxon>
        <taxon>Basidiomycota</taxon>
        <taxon>Agaricomycotina</taxon>
        <taxon>Tremellomycetes</taxon>
        <taxon>Tremellales</taxon>
        <taxon>Cuniculitremaceae</taxon>
        <taxon>Kockovaella</taxon>
    </lineage>
</organism>
<evidence type="ECO:0000313" key="3">
    <source>
        <dbReference type="Proteomes" id="UP000193218"/>
    </source>
</evidence>
<reference evidence="2 3" key="1">
    <citation type="submission" date="2017-03" db="EMBL/GenBank/DDBJ databases">
        <title>Widespread Adenine N6-methylation of Active Genes in Fungi.</title>
        <authorList>
            <consortium name="DOE Joint Genome Institute"/>
            <person name="Mondo S.J."/>
            <person name="Dannebaum R.O."/>
            <person name="Kuo R.C."/>
            <person name="Louie K.B."/>
            <person name="Bewick A.J."/>
            <person name="Labutti K."/>
            <person name="Haridas S."/>
            <person name="Kuo A."/>
            <person name="Salamov A."/>
            <person name="Ahrendt S.R."/>
            <person name="Lau R."/>
            <person name="Bowen B.P."/>
            <person name="Lipzen A."/>
            <person name="Sullivan W."/>
            <person name="Andreopoulos W.B."/>
            <person name="Clum A."/>
            <person name="Lindquist E."/>
            <person name="Daum C."/>
            <person name="Northen T.R."/>
            <person name="Ramamoorthy G."/>
            <person name="Schmitz R.J."/>
            <person name="Gryganskyi A."/>
            <person name="Culley D."/>
            <person name="Magnuson J."/>
            <person name="James T.Y."/>
            <person name="O'Malley M.A."/>
            <person name="Stajich J.E."/>
            <person name="Spatafora J.W."/>
            <person name="Visel A."/>
            <person name="Grigoriev I.V."/>
        </authorList>
    </citation>
    <scope>NUCLEOTIDE SEQUENCE [LARGE SCALE GENOMIC DNA]</scope>
    <source>
        <strain evidence="2 3">NRRL Y-17943</strain>
    </source>
</reference>
<gene>
    <name evidence="2" type="ORF">BD324DRAFT_648152</name>
</gene>
<dbReference type="RefSeq" id="XP_021874954.1">
    <property type="nucleotide sequence ID" value="XM_022017794.1"/>
</dbReference>
<dbReference type="GeneID" id="33559603"/>
<dbReference type="EMBL" id="NBSH01000001">
    <property type="protein sequence ID" value="ORX41275.1"/>
    <property type="molecule type" value="Genomic_DNA"/>
</dbReference>
<evidence type="ECO:0000256" key="1">
    <source>
        <dbReference type="SAM" id="MobiDB-lite"/>
    </source>
</evidence>
<keyword evidence="3" id="KW-1185">Reference proteome</keyword>
<dbReference type="Proteomes" id="UP000193218">
    <property type="component" value="Unassembled WGS sequence"/>
</dbReference>
<dbReference type="GO" id="GO:0000466">
    <property type="term" value="P:maturation of 5.8S rRNA from tricistronic rRNA transcript (SSU-rRNA, 5.8S rRNA, LSU-rRNA)"/>
    <property type="evidence" value="ECO:0007669"/>
    <property type="project" value="TreeGrafter"/>
</dbReference>
<dbReference type="GO" id="GO:0042134">
    <property type="term" value="F:rRNA primary transcript binding"/>
    <property type="evidence" value="ECO:0007669"/>
    <property type="project" value="InterPro"/>
</dbReference>
<feature type="region of interest" description="Disordered" evidence="1">
    <location>
        <begin position="191"/>
        <end position="245"/>
    </location>
</feature>
<dbReference type="InParanoid" id="A0A1Y1UVL6"/>
<comment type="caution">
    <text evidence="2">The sequence shown here is derived from an EMBL/GenBank/DDBJ whole genome shotgun (WGS) entry which is preliminary data.</text>
</comment>
<dbReference type="PANTHER" id="PTHR37792">
    <property type="entry name" value="RIBONUCLEASE MRP PROTEIN SUBUNIT RMP1"/>
    <property type="match status" value="1"/>
</dbReference>
<dbReference type="GO" id="GO:0000294">
    <property type="term" value="P:nuclear-transcribed mRNA catabolic process, RNase MRP-dependent"/>
    <property type="evidence" value="ECO:0007669"/>
    <property type="project" value="TreeGrafter"/>
</dbReference>
<dbReference type="GO" id="GO:0000172">
    <property type="term" value="C:ribonuclease MRP complex"/>
    <property type="evidence" value="ECO:0007669"/>
    <property type="project" value="InterPro"/>
</dbReference>
<evidence type="ECO:0000313" key="2">
    <source>
        <dbReference type="EMBL" id="ORX41275.1"/>
    </source>
</evidence>
<feature type="compositionally biased region" description="Polar residues" evidence="1">
    <location>
        <begin position="208"/>
        <end position="217"/>
    </location>
</feature>
<dbReference type="InterPro" id="IPR047205">
    <property type="entry name" value="RMP1"/>
</dbReference>